<dbReference type="InterPro" id="IPR050091">
    <property type="entry name" value="PKS_NRPS_Biosynth_Enz"/>
</dbReference>
<dbReference type="RefSeq" id="WP_062977049.1">
    <property type="nucleotide sequence ID" value="NZ_JAAXOT010000005.1"/>
</dbReference>
<dbReference type="GO" id="GO:0004312">
    <property type="term" value="F:fatty acid synthase activity"/>
    <property type="evidence" value="ECO:0007669"/>
    <property type="project" value="TreeGrafter"/>
</dbReference>
<dbReference type="InterPro" id="IPR020806">
    <property type="entry name" value="PKS_PP-bd"/>
</dbReference>
<feature type="domain" description="Carrier" evidence="4">
    <location>
        <begin position="4"/>
        <end position="79"/>
    </location>
</feature>
<dbReference type="GO" id="GO:0031177">
    <property type="term" value="F:phosphopantetheine binding"/>
    <property type="evidence" value="ECO:0007669"/>
    <property type="project" value="InterPro"/>
</dbReference>
<dbReference type="InterPro" id="IPR001031">
    <property type="entry name" value="Thioesterase"/>
</dbReference>
<dbReference type="Gene3D" id="3.40.50.1820">
    <property type="entry name" value="alpha/beta hydrolase"/>
    <property type="match status" value="1"/>
</dbReference>
<proteinExistence type="predicted"/>
<reference evidence="5 6" key="1">
    <citation type="submission" date="2020-04" db="EMBL/GenBank/DDBJ databases">
        <title>MicrobeNet Type strains.</title>
        <authorList>
            <person name="Nicholson A.C."/>
        </authorList>
    </citation>
    <scope>NUCLEOTIDE SEQUENCE [LARGE SCALE GENOMIC DNA]</scope>
    <source>
        <strain evidence="5 6">JCM 3332</strain>
    </source>
</reference>
<dbReference type="SMART" id="SM00823">
    <property type="entry name" value="PKS_PP"/>
    <property type="match status" value="1"/>
</dbReference>
<dbReference type="SUPFAM" id="SSF47336">
    <property type="entry name" value="ACP-like"/>
    <property type="match status" value="1"/>
</dbReference>
<evidence type="ECO:0000313" key="5">
    <source>
        <dbReference type="EMBL" id="NKY56999.1"/>
    </source>
</evidence>
<dbReference type="Pfam" id="PF00550">
    <property type="entry name" value="PP-binding"/>
    <property type="match status" value="1"/>
</dbReference>
<dbReference type="GO" id="GO:0016787">
    <property type="term" value="F:hydrolase activity"/>
    <property type="evidence" value="ECO:0007669"/>
    <property type="project" value="UniProtKB-KW"/>
</dbReference>
<comment type="caution">
    <text evidence="5">The sequence shown here is derived from an EMBL/GenBank/DDBJ whole genome shotgun (WGS) entry which is preliminary data.</text>
</comment>
<gene>
    <name evidence="5" type="ORF">HGA15_12700</name>
</gene>
<dbReference type="InterPro" id="IPR029058">
    <property type="entry name" value="AB_hydrolase_fold"/>
</dbReference>
<evidence type="ECO:0000256" key="3">
    <source>
        <dbReference type="ARBA" id="ARBA00023268"/>
    </source>
</evidence>
<evidence type="ECO:0000256" key="2">
    <source>
        <dbReference type="ARBA" id="ARBA00022553"/>
    </source>
</evidence>
<keyword evidence="3" id="KW-0511">Multifunctional enzyme</keyword>
<evidence type="ECO:0000256" key="1">
    <source>
        <dbReference type="ARBA" id="ARBA00022450"/>
    </source>
</evidence>
<dbReference type="PROSITE" id="PS50075">
    <property type="entry name" value="CARRIER"/>
    <property type="match status" value="1"/>
</dbReference>
<dbReference type="GO" id="GO:0006633">
    <property type="term" value="P:fatty acid biosynthetic process"/>
    <property type="evidence" value="ECO:0007669"/>
    <property type="project" value="TreeGrafter"/>
</dbReference>
<keyword evidence="6" id="KW-1185">Reference proteome</keyword>
<protein>
    <submittedName>
        <fullName evidence="5">Alpha/beta fold hydrolase</fullName>
    </submittedName>
</protein>
<sequence length="336" mass="36732">MKARDRRIAIDAVAEIWRDLLELDDIRPDDTFTALGGTSLQVVELRDRIEQRFGLRPSIADLAGAATVAELAELLDRQSVRAFSMRAAPVTRLGRAPAETGAAVTVFCLPGSGGSSWSFVPLAARMPDGVVLRAICQRGLERRGAAHYRMRSLVRYATRAIRAAQPHGPYVLLGHSMGAVAVLEVAERLRRRGEEINLVVLLDAPLPSATARIFDAPTTAPSGAVPVQGRTLARRLGLYTAMLTAGLLRRPIGRQQELFYELGLRVQNRHRLGTHRLPALAVVTEQTAHHLPGWRRVLGEIPVVTVAGGHMDVVRDGPVVWDLARRLGPEILRGRV</sequence>
<name>A0A846YJC1_9NOCA</name>
<keyword evidence="1" id="KW-0596">Phosphopantetheine</keyword>
<dbReference type="Proteomes" id="UP000570678">
    <property type="component" value="Unassembled WGS sequence"/>
</dbReference>
<dbReference type="InterPro" id="IPR020802">
    <property type="entry name" value="TesA-like"/>
</dbReference>
<keyword evidence="2" id="KW-0597">Phosphoprotein</keyword>
<dbReference type="SUPFAM" id="SSF53474">
    <property type="entry name" value="alpha/beta-Hydrolases"/>
    <property type="match status" value="1"/>
</dbReference>
<evidence type="ECO:0000259" key="4">
    <source>
        <dbReference type="PROSITE" id="PS50075"/>
    </source>
</evidence>
<dbReference type="InterPro" id="IPR036736">
    <property type="entry name" value="ACP-like_sf"/>
</dbReference>
<dbReference type="Pfam" id="PF00975">
    <property type="entry name" value="Thioesterase"/>
    <property type="match status" value="1"/>
</dbReference>
<dbReference type="AlphaFoldDB" id="A0A846YJC1"/>
<dbReference type="InterPro" id="IPR009081">
    <property type="entry name" value="PP-bd_ACP"/>
</dbReference>
<dbReference type="SMART" id="SM00824">
    <property type="entry name" value="PKS_TE"/>
    <property type="match status" value="1"/>
</dbReference>
<dbReference type="PANTHER" id="PTHR43775">
    <property type="entry name" value="FATTY ACID SYNTHASE"/>
    <property type="match status" value="1"/>
</dbReference>
<accession>A0A846YJC1</accession>
<dbReference type="PANTHER" id="PTHR43775:SF37">
    <property type="entry name" value="SI:DKEY-61P9.11"/>
    <property type="match status" value="1"/>
</dbReference>
<organism evidence="5 6">
    <name type="scientific">Nocardia flavorosea</name>
    <dbReference type="NCBI Taxonomy" id="53429"/>
    <lineage>
        <taxon>Bacteria</taxon>
        <taxon>Bacillati</taxon>
        <taxon>Actinomycetota</taxon>
        <taxon>Actinomycetes</taxon>
        <taxon>Mycobacteriales</taxon>
        <taxon>Nocardiaceae</taxon>
        <taxon>Nocardia</taxon>
    </lineage>
</organism>
<dbReference type="EMBL" id="JAAXOT010000005">
    <property type="protein sequence ID" value="NKY56999.1"/>
    <property type="molecule type" value="Genomic_DNA"/>
</dbReference>
<evidence type="ECO:0000313" key="6">
    <source>
        <dbReference type="Proteomes" id="UP000570678"/>
    </source>
</evidence>
<dbReference type="Gene3D" id="1.10.1200.10">
    <property type="entry name" value="ACP-like"/>
    <property type="match status" value="1"/>
</dbReference>
<keyword evidence="5" id="KW-0378">Hydrolase</keyword>